<dbReference type="RefSeq" id="WP_344500385.1">
    <property type="nucleotide sequence ID" value="NZ_BAAAUD010000104.1"/>
</dbReference>
<sequence length="90" mass="9452">MSTPPAGPRPGWAEHDALEAGWRDFTALAGELLPFFPAGERPAAVGVSGIGPCLLPAGDGDVPLRPALLYGVGPARAKWPPRRRPRPAHL</sequence>
<comment type="caution">
    <text evidence="1">The sequence shown here is derived from an EMBL/GenBank/DDBJ whole genome shotgun (WGS) entry which is preliminary data.</text>
</comment>
<dbReference type="EMBL" id="BAAAUD010000104">
    <property type="protein sequence ID" value="GAA2971525.1"/>
    <property type="molecule type" value="Genomic_DNA"/>
</dbReference>
<keyword evidence="2" id="KW-1185">Reference proteome</keyword>
<name>A0ABP6K4I3_9ACTN</name>
<protein>
    <submittedName>
        <fullName evidence="1">Uncharacterized protein</fullName>
    </submittedName>
</protein>
<organism evidence="1 2">
    <name type="scientific">Streptomyces enissocaesilis</name>
    <dbReference type="NCBI Taxonomy" id="332589"/>
    <lineage>
        <taxon>Bacteria</taxon>
        <taxon>Bacillati</taxon>
        <taxon>Actinomycetota</taxon>
        <taxon>Actinomycetes</taxon>
        <taxon>Kitasatosporales</taxon>
        <taxon>Streptomycetaceae</taxon>
        <taxon>Streptomyces</taxon>
        <taxon>Streptomyces rochei group</taxon>
    </lineage>
</organism>
<evidence type="ECO:0000313" key="2">
    <source>
        <dbReference type="Proteomes" id="UP001500403"/>
    </source>
</evidence>
<accession>A0ABP6K4I3</accession>
<gene>
    <name evidence="1" type="ORF">GCM10010446_65310</name>
</gene>
<reference evidence="2" key="1">
    <citation type="journal article" date="2019" name="Int. J. Syst. Evol. Microbiol.">
        <title>The Global Catalogue of Microorganisms (GCM) 10K type strain sequencing project: providing services to taxonomists for standard genome sequencing and annotation.</title>
        <authorList>
            <consortium name="The Broad Institute Genomics Platform"/>
            <consortium name="The Broad Institute Genome Sequencing Center for Infectious Disease"/>
            <person name="Wu L."/>
            <person name="Ma J."/>
        </authorList>
    </citation>
    <scope>NUCLEOTIDE SEQUENCE [LARGE SCALE GENOMIC DNA]</scope>
    <source>
        <strain evidence="2">JCM 9088</strain>
    </source>
</reference>
<evidence type="ECO:0000313" key="1">
    <source>
        <dbReference type="EMBL" id="GAA2971525.1"/>
    </source>
</evidence>
<proteinExistence type="predicted"/>
<dbReference type="Proteomes" id="UP001500403">
    <property type="component" value="Unassembled WGS sequence"/>
</dbReference>